<gene>
    <name evidence="2" type="ORF">MNB_SM-6-1527</name>
</gene>
<evidence type="ECO:0000256" key="1">
    <source>
        <dbReference type="SAM" id="MobiDB-lite"/>
    </source>
</evidence>
<dbReference type="AlphaFoldDB" id="A0A1W1BNQ1"/>
<protein>
    <submittedName>
        <fullName evidence="2">Uncharacterized protein</fullName>
    </submittedName>
</protein>
<organism evidence="2">
    <name type="scientific">hydrothermal vent metagenome</name>
    <dbReference type="NCBI Taxonomy" id="652676"/>
    <lineage>
        <taxon>unclassified sequences</taxon>
        <taxon>metagenomes</taxon>
        <taxon>ecological metagenomes</taxon>
    </lineage>
</organism>
<evidence type="ECO:0000313" key="2">
    <source>
        <dbReference type="EMBL" id="SFV55200.1"/>
    </source>
</evidence>
<accession>A0A1W1BNQ1</accession>
<name>A0A1W1BNQ1_9ZZZZ</name>
<proteinExistence type="predicted"/>
<feature type="region of interest" description="Disordered" evidence="1">
    <location>
        <begin position="17"/>
        <end position="37"/>
    </location>
</feature>
<feature type="region of interest" description="Disordered" evidence="1">
    <location>
        <begin position="87"/>
        <end position="106"/>
    </location>
</feature>
<reference evidence="2" key="1">
    <citation type="submission" date="2016-10" db="EMBL/GenBank/DDBJ databases">
        <authorList>
            <person name="de Groot N.N."/>
        </authorList>
    </citation>
    <scope>NUCLEOTIDE SEQUENCE</scope>
</reference>
<feature type="compositionally biased region" description="Polar residues" evidence="1">
    <location>
        <begin position="17"/>
        <end position="30"/>
    </location>
</feature>
<dbReference type="EMBL" id="FPHK01000016">
    <property type="protein sequence ID" value="SFV55200.1"/>
    <property type="molecule type" value="Genomic_DNA"/>
</dbReference>
<sequence length="106" mass="12071">MLCNSCAASEKNLAPSQNNALNNISKSNASTKKEGAMQHTLDSWLHEDWEPTLSKNKKIQKKYMHKDRNFTLQEYVNKASAYMKAKPNNYNNSNVHKLESMPVIGK</sequence>